<dbReference type="AlphaFoldDB" id="A0AAV4C609"/>
<dbReference type="EMBL" id="BLXT01005876">
    <property type="protein sequence ID" value="GFO27027.1"/>
    <property type="molecule type" value="Genomic_DNA"/>
</dbReference>
<comment type="caution">
    <text evidence="2">The sequence shown here is derived from an EMBL/GenBank/DDBJ whole genome shotgun (WGS) entry which is preliminary data.</text>
</comment>
<organism evidence="2 3">
    <name type="scientific">Plakobranchus ocellatus</name>
    <dbReference type="NCBI Taxonomy" id="259542"/>
    <lineage>
        <taxon>Eukaryota</taxon>
        <taxon>Metazoa</taxon>
        <taxon>Spiralia</taxon>
        <taxon>Lophotrochozoa</taxon>
        <taxon>Mollusca</taxon>
        <taxon>Gastropoda</taxon>
        <taxon>Heterobranchia</taxon>
        <taxon>Euthyneura</taxon>
        <taxon>Panpulmonata</taxon>
        <taxon>Sacoglossa</taxon>
        <taxon>Placobranchoidea</taxon>
        <taxon>Plakobranchidae</taxon>
        <taxon>Plakobranchus</taxon>
    </lineage>
</organism>
<feature type="region of interest" description="Disordered" evidence="1">
    <location>
        <begin position="46"/>
        <end position="66"/>
    </location>
</feature>
<name>A0AAV4C609_9GAST</name>
<gene>
    <name evidence="2" type="ORF">PoB_005353200</name>
</gene>
<dbReference type="Proteomes" id="UP000735302">
    <property type="component" value="Unassembled WGS sequence"/>
</dbReference>
<evidence type="ECO:0000313" key="3">
    <source>
        <dbReference type="Proteomes" id="UP000735302"/>
    </source>
</evidence>
<proteinExistence type="predicted"/>
<reference evidence="2 3" key="1">
    <citation type="journal article" date="2021" name="Elife">
        <title>Chloroplast acquisition without the gene transfer in kleptoplastic sea slugs, Plakobranchus ocellatus.</title>
        <authorList>
            <person name="Maeda T."/>
            <person name="Takahashi S."/>
            <person name="Yoshida T."/>
            <person name="Shimamura S."/>
            <person name="Takaki Y."/>
            <person name="Nagai Y."/>
            <person name="Toyoda A."/>
            <person name="Suzuki Y."/>
            <person name="Arimoto A."/>
            <person name="Ishii H."/>
            <person name="Satoh N."/>
            <person name="Nishiyama T."/>
            <person name="Hasebe M."/>
            <person name="Maruyama T."/>
            <person name="Minagawa J."/>
            <person name="Obokata J."/>
            <person name="Shigenobu S."/>
        </authorList>
    </citation>
    <scope>NUCLEOTIDE SEQUENCE [LARGE SCALE GENOMIC DNA]</scope>
</reference>
<protein>
    <submittedName>
        <fullName evidence="2">Uncharacterized protein</fullName>
    </submittedName>
</protein>
<keyword evidence="3" id="KW-1185">Reference proteome</keyword>
<evidence type="ECO:0000313" key="2">
    <source>
        <dbReference type="EMBL" id="GFO27027.1"/>
    </source>
</evidence>
<evidence type="ECO:0000256" key="1">
    <source>
        <dbReference type="SAM" id="MobiDB-lite"/>
    </source>
</evidence>
<accession>A0AAV4C609</accession>
<sequence length="66" mass="7249">MREQPIGAPSGPTDFALGPALMGRLPVRLSRKRREGRSLSVPWADIESNQEEAVQADETYRGPGRS</sequence>